<feature type="domain" description="Amphi-Trp" evidence="1">
    <location>
        <begin position="4"/>
        <end position="70"/>
    </location>
</feature>
<sequence>MKKIDVEKKYTKKQFIEKIRRLADTLEKEKTFIIQVNGKRLNIPSDATVTIEHEREGGDEEIEFQLKWKHD</sequence>
<accession>A0A1F6MA05</accession>
<dbReference type="Proteomes" id="UP000176413">
    <property type="component" value="Unassembled WGS sequence"/>
</dbReference>
<evidence type="ECO:0000313" key="3">
    <source>
        <dbReference type="Proteomes" id="UP000176413"/>
    </source>
</evidence>
<dbReference type="EMBL" id="MFQA01000044">
    <property type="protein sequence ID" value="OGH68398.1"/>
    <property type="molecule type" value="Genomic_DNA"/>
</dbReference>
<gene>
    <name evidence="2" type="ORF">A3D53_03815</name>
</gene>
<name>A0A1F6MA05_9BACT</name>
<proteinExistence type="predicted"/>
<reference evidence="2 3" key="1">
    <citation type="journal article" date="2016" name="Nat. Commun.">
        <title>Thousands of microbial genomes shed light on interconnected biogeochemical processes in an aquifer system.</title>
        <authorList>
            <person name="Anantharaman K."/>
            <person name="Brown C.T."/>
            <person name="Hug L.A."/>
            <person name="Sharon I."/>
            <person name="Castelle C.J."/>
            <person name="Probst A.J."/>
            <person name="Thomas B.C."/>
            <person name="Singh A."/>
            <person name="Wilkins M.J."/>
            <person name="Karaoz U."/>
            <person name="Brodie E.L."/>
            <person name="Williams K.H."/>
            <person name="Hubbard S.S."/>
            <person name="Banfield J.F."/>
        </authorList>
    </citation>
    <scope>NUCLEOTIDE SEQUENCE [LARGE SCALE GENOMIC DNA]</scope>
</reference>
<organism evidence="2 3">
    <name type="scientific">Candidatus Magasanikbacteria bacterium RIFCSPHIGHO2_02_FULL_45_10</name>
    <dbReference type="NCBI Taxonomy" id="1798679"/>
    <lineage>
        <taxon>Bacteria</taxon>
        <taxon>Candidatus Magasanikiibacteriota</taxon>
    </lineage>
</organism>
<protein>
    <submittedName>
        <fullName evidence="2">Amphi-Trp domain-containing protein</fullName>
    </submittedName>
</protein>
<comment type="caution">
    <text evidence="2">The sequence shown here is derived from an EMBL/GenBank/DDBJ whole genome shotgun (WGS) entry which is preliminary data.</text>
</comment>
<evidence type="ECO:0000313" key="2">
    <source>
        <dbReference type="EMBL" id="OGH68398.1"/>
    </source>
</evidence>
<dbReference type="AlphaFoldDB" id="A0A1F6MA05"/>
<dbReference type="NCBIfam" id="TIGR04354">
    <property type="entry name" value="amphi-Trp"/>
    <property type="match status" value="1"/>
</dbReference>
<evidence type="ECO:0000259" key="1">
    <source>
        <dbReference type="Pfam" id="PF20068"/>
    </source>
</evidence>
<dbReference type="InterPro" id="IPR027598">
    <property type="entry name" value="Amphi-Trp_dom"/>
</dbReference>
<dbReference type="Pfam" id="PF20068">
    <property type="entry name" value="Amphi-Trp"/>
    <property type="match status" value="1"/>
</dbReference>